<dbReference type="EMBL" id="PGVE01000095">
    <property type="protein sequence ID" value="PLS01456.1"/>
    <property type="molecule type" value="Genomic_DNA"/>
</dbReference>
<evidence type="ECO:0000256" key="1">
    <source>
        <dbReference type="ARBA" id="ARBA00004117"/>
    </source>
</evidence>
<keyword evidence="8" id="KW-0282">Flagellum</keyword>
<dbReference type="RefSeq" id="WP_101651599.1">
    <property type="nucleotide sequence ID" value="NZ_PGVE01000095.1"/>
</dbReference>
<evidence type="ECO:0000259" key="7">
    <source>
        <dbReference type="Pfam" id="PF00460"/>
    </source>
</evidence>
<comment type="function">
    <text evidence="5 6">Structural component of flagellum, the bacterial motility apparatus. Part of the rod structure of flagellar basal body.</text>
</comment>
<dbReference type="GO" id="GO:0030694">
    <property type="term" value="C:bacterial-type flagellum basal body, rod"/>
    <property type="evidence" value="ECO:0007669"/>
    <property type="project" value="InterPro"/>
</dbReference>
<evidence type="ECO:0000313" key="8">
    <source>
        <dbReference type="EMBL" id="PLS01456.1"/>
    </source>
</evidence>
<gene>
    <name evidence="8" type="ORF">CVD27_25155</name>
</gene>
<evidence type="ECO:0000256" key="5">
    <source>
        <dbReference type="ARBA" id="ARBA00024934"/>
    </source>
</evidence>
<evidence type="ECO:0000256" key="2">
    <source>
        <dbReference type="ARBA" id="ARBA00009677"/>
    </source>
</evidence>
<evidence type="ECO:0000313" key="9">
    <source>
        <dbReference type="Proteomes" id="UP000234950"/>
    </source>
</evidence>
<comment type="subunit">
    <text evidence="6">The basal body constitutes a major portion of the flagellar organelle and consists of a number of rings mounted on a central rod.</text>
</comment>
<dbReference type="InterPro" id="IPR006300">
    <property type="entry name" value="FlgB"/>
</dbReference>
<proteinExistence type="inferred from homology"/>
<accession>A0A2N5H7G1</accession>
<keyword evidence="4 6" id="KW-0975">Bacterial flagellum</keyword>
<evidence type="ECO:0000256" key="3">
    <source>
        <dbReference type="ARBA" id="ARBA00014376"/>
    </source>
</evidence>
<comment type="subcellular location">
    <subcellularLocation>
        <location evidence="1 6">Bacterial flagellum basal body</location>
    </subcellularLocation>
</comment>
<feature type="domain" description="Flagellar basal body rod protein N-terminal" evidence="7">
    <location>
        <begin position="20"/>
        <end position="35"/>
    </location>
</feature>
<evidence type="ECO:0000256" key="6">
    <source>
        <dbReference type="PIRNR" id="PIRNR002889"/>
    </source>
</evidence>
<dbReference type="PROSITE" id="PS00588">
    <property type="entry name" value="FLAGELLA_BB_ROD"/>
    <property type="match status" value="1"/>
</dbReference>
<protein>
    <recommendedName>
        <fullName evidence="3 6">Flagellar basal body rod protein FlgB</fullName>
    </recommendedName>
</protein>
<comment type="caution">
    <text evidence="8">The sequence shown here is derived from an EMBL/GenBank/DDBJ whole genome shotgun (WGS) entry which is preliminary data.</text>
</comment>
<evidence type="ECO:0000256" key="4">
    <source>
        <dbReference type="ARBA" id="ARBA00023143"/>
    </source>
</evidence>
<dbReference type="PIRSF" id="PIRSF002889">
    <property type="entry name" value="Rod_FlgB"/>
    <property type="match status" value="1"/>
</dbReference>
<reference evidence="8 9" key="1">
    <citation type="submission" date="2017-11" db="EMBL/GenBank/DDBJ databases">
        <title>Comparitive Functional Genomics of Dry Heat Resistant strains isolated from the Viking Spacecraft.</title>
        <authorList>
            <person name="Seuylemezian A."/>
            <person name="Cooper K."/>
            <person name="Vaishampayan P."/>
        </authorList>
    </citation>
    <scope>NUCLEOTIDE SEQUENCE [LARGE SCALE GENOMIC DNA]</scope>
    <source>
        <strain evidence="8 9">V32-6</strain>
    </source>
</reference>
<dbReference type="InterPro" id="IPR019776">
    <property type="entry name" value="Flagellar_basal_body_rod_CS"/>
</dbReference>
<keyword evidence="8" id="KW-0966">Cell projection</keyword>
<dbReference type="InterPro" id="IPR001444">
    <property type="entry name" value="Flag_bb_rod_N"/>
</dbReference>
<dbReference type="Proteomes" id="UP000234950">
    <property type="component" value="Unassembled WGS sequence"/>
</dbReference>
<dbReference type="Pfam" id="PF00460">
    <property type="entry name" value="Flg_bb_rod"/>
    <property type="match status" value="1"/>
</dbReference>
<dbReference type="PANTHER" id="PTHR30435">
    <property type="entry name" value="FLAGELLAR PROTEIN"/>
    <property type="match status" value="1"/>
</dbReference>
<name>A0A2N5H7G1_9BACI</name>
<sequence>MLQNISILNQALDVSVLRHNTISNNLANMDTPNYKPQKVVFEEVLKGELANSSFEGTRSNTKHIPIGNSQARPFITEESVVTQNNGNGVDVDKEMSDLTENSIWYQTLSYQLSEEFNLLKTAIKSR</sequence>
<dbReference type="AlphaFoldDB" id="A0A2N5H7G1"/>
<keyword evidence="9" id="KW-1185">Reference proteome</keyword>
<organism evidence="8 9">
    <name type="scientific">Neobacillus cucumis</name>
    <dbReference type="NCBI Taxonomy" id="1740721"/>
    <lineage>
        <taxon>Bacteria</taxon>
        <taxon>Bacillati</taxon>
        <taxon>Bacillota</taxon>
        <taxon>Bacilli</taxon>
        <taxon>Bacillales</taxon>
        <taxon>Bacillaceae</taxon>
        <taxon>Neobacillus</taxon>
    </lineage>
</organism>
<dbReference type="GO" id="GO:0071978">
    <property type="term" value="P:bacterial-type flagellum-dependent swarming motility"/>
    <property type="evidence" value="ECO:0007669"/>
    <property type="project" value="TreeGrafter"/>
</dbReference>
<keyword evidence="8" id="KW-0969">Cilium</keyword>
<comment type="similarity">
    <text evidence="2 6">Belongs to the flagella basal body rod proteins family.</text>
</comment>
<dbReference type="PANTHER" id="PTHR30435:SF12">
    <property type="entry name" value="FLAGELLAR BASAL BODY ROD PROTEIN FLGB"/>
    <property type="match status" value="1"/>
</dbReference>
<dbReference type="OrthoDB" id="9792068at2"/>
<dbReference type="NCBIfam" id="TIGR01396">
    <property type="entry name" value="FlgB"/>
    <property type="match status" value="1"/>
</dbReference>